<gene>
    <name evidence="1" type="ORF">OG579_21465</name>
</gene>
<dbReference type="SUPFAM" id="SSF52777">
    <property type="entry name" value="CoA-dependent acyltransferases"/>
    <property type="match status" value="2"/>
</dbReference>
<evidence type="ECO:0000313" key="1">
    <source>
        <dbReference type="EMBL" id="WUM20215.1"/>
    </source>
</evidence>
<dbReference type="RefSeq" id="WP_328857599.1">
    <property type="nucleotide sequence ID" value="NZ_CP108021.1"/>
</dbReference>
<keyword evidence="1" id="KW-0808">Transferase</keyword>
<dbReference type="Gene3D" id="3.30.559.30">
    <property type="entry name" value="Nonribosomal peptide synthetase, condensation domain"/>
    <property type="match status" value="1"/>
</dbReference>
<dbReference type="KEGG" id="whr:OG579_21465"/>
<dbReference type="AlphaFoldDB" id="A0AAU4K2C5"/>
<name>A0AAU4K2C5_9NOCA</name>
<keyword evidence="1" id="KW-0012">Acyltransferase</keyword>
<accession>A0AAU4K2C5</accession>
<proteinExistence type="predicted"/>
<dbReference type="Gene3D" id="3.30.559.10">
    <property type="entry name" value="Chloramphenicol acetyltransferase-like domain"/>
    <property type="match status" value="1"/>
</dbReference>
<organism evidence="1 2">
    <name type="scientific">Williamsia herbipolensis</name>
    <dbReference type="NCBI Taxonomy" id="1603258"/>
    <lineage>
        <taxon>Bacteria</taxon>
        <taxon>Bacillati</taxon>
        <taxon>Actinomycetota</taxon>
        <taxon>Actinomycetes</taxon>
        <taxon>Mycobacteriales</taxon>
        <taxon>Nocardiaceae</taxon>
        <taxon>Williamsia</taxon>
    </lineage>
</organism>
<dbReference type="GO" id="GO:0016746">
    <property type="term" value="F:acyltransferase activity"/>
    <property type="evidence" value="ECO:0007669"/>
    <property type="project" value="UniProtKB-KW"/>
</dbReference>
<sequence length="479" mass="50586">MKAGTLHGWAPAPGRHVEWLVADEATARSNARIDAVGPSFLQRDHLAAAKAKRATGLPHRATVGTTTRIDEPLDAEAMAAAITDYVRAHDEVRSFFDVTDDGDMIRHVAAPEDITMVATPADGGETHAALTERLLIRIDAEATYDRVPGVIFGAVDAGSSFAFYTISDHSHTDGSASIQALSEIFTRYRAHQQGVAPDLPPAGSHLTDIVDEYRRASQVTPDDPAVDVWRTVLRDHGRTVPRCKLDLGLTGPDPAPSTEVIRAMLTAEQTEACERRARAAGGSLAGSMFAALARGEYEVTGEADFFTSTVLSTRDPQFPGTQGWLCNFAPVAVDGAEPDADVLVVAASNALRANRDLVPVPAHAVLGLLAATGDFAPDATSPQMVSYLDFRRLADADSPEIAAAGVMPGSGRTRNANLWVNRNDEGIHLLTHIPDNPTSIASVEAFHDRAIAFLVEYAAGAAPAGDAAGVPVSAAAGDR</sequence>
<reference evidence="1 2" key="1">
    <citation type="submission" date="2022-10" db="EMBL/GenBank/DDBJ databases">
        <title>The complete genomes of actinobacterial strains from the NBC collection.</title>
        <authorList>
            <person name="Joergensen T.S."/>
            <person name="Alvarez Arevalo M."/>
            <person name="Sterndorff E.B."/>
            <person name="Faurdal D."/>
            <person name="Vuksanovic O."/>
            <person name="Mourched A.-S."/>
            <person name="Charusanti P."/>
            <person name="Shaw S."/>
            <person name="Blin K."/>
            <person name="Weber T."/>
        </authorList>
    </citation>
    <scope>NUCLEOTIDE SEQUENCE [LARGE SCALE GENOMIC DNA]</scope>
    <source>
        <strain evidence="1 2">NBC_00319</strain>
    </source>
</reference>
<dbReference type="InterPro" id="IPR023213">
    <property type="entry name" value="CAT-like_dom_sf"/>
</dbReference>
<protein>
    <submittedName>
        <fullName evidence="1">Acyltransferase</fullName>
    </submittedName>
</protein>
<keyword evidence="2" id="KW-1185">Reference proteome</keyword>
<dbReference type="Proteomes" id="UP001432128">
    <property type="component" value="Chromosome"/>
</dbReference>
<evidence type="ECO:0000313" key="2">
    <source>
        <dbReference type="Proteomes" id="UP001432128"/>
    </source>
</evidence>
<dbReference type="EMBL" id="CP108021">
    <property type="protein sequence ID" value="WUM20215.1"/>
    <property type="molecule type" value="Genomic_DNA"/>
</dbReference>